<name>A0A392W6U0_9FABA</name>
<evidence type="ECO:0000313" key="2">
    <source>
        <dbReference type="Proteomes" id="UP000265520"/>
    </source>
</evidence>
<keyword evidence="2" id="KW-1185">Reference proteome</keyword>
<comment type="caution">
    <text evidence="1">The sequence shown here is derived from an EMBL/GenBank/DDBJ whole genome shotgun (WGS) entry which is preliminary data.</text>
</comment>
<dbReference type="AlphaFoldDB" id="A0A392W6U0"/>
<reference evidence="1 2" key="1">
    <citation type="journal article" date="2018" name="Front. Plant Sci.">
        <title>Red Clover (Trifolium pratense) and Zigzag Clover (T. medium) - A Picture of Genomic Similarities and Differences.</title>
        <authorList>
            <person name="Dluhosova J."/>
            <person name="Istvanek J."/>
            <person name="Nedelnik J."/>
            <person name="Repkova J."/>
        </authorList>
    </citation>
    <scope>NUCLEOTIDE SEQUENCE [LARGE SCALE GENOMIC DNA]</scope>
    <source>
        <strain evidence="2">cv. 10/8</strain>
        <tissue evidence="1">Leaf</tissue>
    </source>
</reference>
<organism evidence="1 2">
    <name type="scientific">Trifolium medium</name>
    <dbReference type="NCBI Taxonomy" id="97028"/>
    <lineage>
        <taxon>Eukaryota</taxon>
        <taxon>Viridiplantae</taxon>
        <taxon>Streptophyta</taxon>
        <taxon>Embryophyta</taxon>
        <taxon>Tracheophyta</taxon>
        <taxon>Spermatophyta</taxon>
        <taxon>Magnoliopsida</taxon>
        <taxon>eudicotyledons</taxon>
        <taxon>Gunneridae</taxon>
        <taxon>Pentapetalae</taxon>
        <taxon>rosids</taxon>
        <taxon>fabids</taxon>
        <taxon>Fabales</taxon>
        <taxon>Fabaceae</taxon>
        <taxon>Papilionoideae</taxon>
        <taxon>50 kb inversion clade</taxon>
        <taxon>NPAAA clade</taxon>
        <taxon>Hologalegina</taxon>
        <taxon>IRL clade</taxon>
        <taxon>Trifolieae</taxon>
        <taxon>Trifolium</taxon>
    </lineage>
</organism>
<proteinExistence type="predicted"/>
<dbReference type="EMBL" id="LXQA011368478">
    <property type="protein sequence ID" value="MCI94861.1"/>
    <property type="molecule type" value="Genomic_DNA"/>
</dbReference>
<evidence type="ECO:0008006" key="3">
    <source>
        <dbReference type="Google" id="ProtNLM"/>
    </source>
</evidence>
<dbReference type="Proteomes" id="UP000265520">
    <property type="component" value="Unassembled WGS sequence"/>
</dbReference>
<evidence type="ECO:0000313" key="1">
    <source>
        <dbReference type="EMBL" id="MCI94861.1"/>
    </source>
</evidence>
<sequence>DDQGRFIKARTIWYDGLPSPTEEEAIGLREAISWLGDMGESKMSIELDCKLVVDDIVGNSIN</sequence>
<accession>A0A392W6U0</accession>
<protein>
    <recommendedName>
        <fullName evidence="3">RNase H type-1 domain-containing protein</fullName>
    </recommendedName>
</protein>
<feature type="non-terminal residue" evidence="1">
    <location>
        <position position="1"/>
    </location>
</feature>